<dbReference type="Gene3D" id="3.40.50.300">
    <property type="entry name" value="P-loop containing nucleotide triphosphate hydrolases"/>
    <property type="match status" value="1"/>
</dbReference>
<name>A0A437Q8L5_9GAMM</name>
<sequence length="438" mass="48887">MTDASWLKSMTNILDSYSDPAVLIDENYTIVATNQLYQHRFGEQQTPQPVKCYAMSHGYHRPCDQEGETCPMHAARESGATSSVLHIHNTPQGKEHVGIETTPVTDEHERRYFIEIMRPIREVSAEPIANKMIGRSKTFNQLVDLIHKVGPTDVNVLLTGASGTGKELAAQAVHKASHRTRKPFVTVECSGLPDSLFESELFGHLRGAFTGATSTRKGLVEAAQGGTLFLDEVGDIPLHQQVKLLRLIETRTYRPVGQTDLREADFRLICATHKNLPEMVEQKLFREDLYHRISTFPIRLPALQERRDDLPLLAASILLRIDATRPLKLTDDALALLSEHPFSGNIRELKNILERAVVLRESNELSKHTVAQALSLSPTHSTTQTNPFLAAAQQRLSLAEVESNYLDALLALHSDKTEVADIAQCSLRTLYRKIKPGD</sequence>
<dbReference type="Pfam" id="PF25601">
    <property type="entry name" value="AAA_lid_14"/>
    <property type="match status" value="1"/>
</dbReference>
<evidence type="ECO:0000256" key="1">
    <source>
        <dbReference type="ARBA" id="ARBA00022741"/>
    </source>
</evidence>
<dbReference type="InterPro" id="IPR002078">
    <property type="entry name" value="Sigma_54_int"/>
</dbReference>
<dbReference type="FunFam" id="3.40.50.300:FF:000006">
    <property type="entry name" value="DNA-binding transcriptional regulator NtrC"/>
    <property type="match status" value="1"/>
</dbReference>
<dbReference type="InterPro" id="IPR009057">
    <property type="entry name" value="Homeodomain-like_sf"/>
</dbReference>
<protein>
    <submittedName>
        <fullName evidence="4">Sigma-54-dependent Fis family transcriptional regulator</fullName>
    </submittedName>
</protein>
<comment type="caution">
    <text evidence="4">The sequence shown here is derived from an EMBL/GenBank/DDBJ whole genome shotgun (WGS) entry which is preliminary data.</text>
</comment>
<evidence type="ECO:0000313" key="5">
    <source>
        <dbReference type="Proteomes" id="UP000282818"/>
    </source>
</evidence>
<evidence type="ECO:0000313" key="4">
    <source>
        <dbReference type="EMBL" id="RVU30924.1"/>
    </source>
</evidence>
<dbReference type="PANTHER" id="PTHR32071">
    <property type="entry name" value="TRANSCRIPTIONAL REGULATORY PROTEIN"/>
    <property type="match status" value="1"/>
</dbReference>
<dbReference type="InterPro" id="IPR003593">
    <property type="entry name" value="AAA+_ATPase"/>
</dbReference>
<dbReference type="EMBL" id="SACQ01000003">
    <property type="protein sequence ID" value="RVU30924.1"/>
    <property type="molecule type" value="Genomic_DNA"/>
</dbReference>
<dbReference type="RefSeq" id="WP_127693769.1">
    <property type="nucleotide sequence ID" value="NZ_SACQ01000003.1"/>
</dbReference>
<dbReference type="Pfam" id="PF08448">
    <property type="entry name" value="PAS_4"/>
    <property type="match status" value="1"/>
</dbReference>
<dbReference type="Proteomes" id="UP000282818">
    <property type="component" value="Unassembled WGS sequence"/>
</dbReference>
<dbReference type="PROSITE" id="PS00676">
    <property type="entry name" value="SIGMA54_INTERACT_2"/>
    <property type="match status" value="1"/>
</dbReference>
<dbReference type="SUPFAM" id="SSF52540">
    <property type="entry name" value="P-loop containing nucleoside triphosphate hydrolases"/>
    <property type="match status" value="1"/>
</dbReference>
<dbReference type="GO" id="GO:0005524">
    <property type="term" value="F:ATP binding"/>
    <property type="evidence" value="ECO:0007669"/>
    <property type="project" value="UniProtKB-KW"/>
</dbReference>
<dbReference type="Pfam" id="PF00158">
    <property type="entry name" value="Sigma54_activat"/>
    <property type="match status" value="1"/>
</dbReference>
<dbReference type="SMART" id="SM00382">
    <property type="entry name" value="AAA"/>
    <property type="match status" value="1"/>
</dbReference>
<evidence type="ECO:0000256" key="2">
    <source>
        <dbReference type="ARBA" id="ARBA00022840"/>
    </source>
</evidence>
<keyword evidence="1" id="KW-0547">Nucleotide-binding</keyword>
<dbReference type="GO" id="GO:0006355">
    <property type="term" value="P:regulation of DNA-templated transcription"/>
    <property type="evidence" value="ECO:0007669"/>
    <property type="project" value="InterPro"/>
</dbReference>
<dbReference type="AlphaFoldDB" id="A0A437Q8L5"/>
<dbReference type="InterPro" id="IPR013656">
    <property type="entry name" value="PAS_4"/>
</dbReference>
<dbReference type="InterPro" id="IPR035965">
    <property type="entry name" value="PAS-like_dom_sf"/>
</dbReference>
<dbReference type="InterPro" id="IPR025943">
    <property type="entry name" value="Sigma_54_int_dom_ATP-bd_2"/>
</dbReference>
<feature type="domain" description="Sigma-54 factor interaction" evidence="3">
    <location>
        <begin position="132"/>
        <end position="358"/>
    </location>
</feature>
<organism evidence="4 5">
    <name type="scientific">Neptunomonas marina</name>
    <dbReference type="NCBI Taxonomy" id="1815562"/>
    <lineage>
        <taxon>Bacteria</taxon>
        <taxon>Pseudomonadati</taxon>
        <taxon>Pseudomonadota</taxon>
        <taxon>Gammaproteobacteria</taxon>
        <taxon>Oceanospirillales</taxon>
        <taxon>Oceanospirillaceae</taxon>
        <taxon>Neptunomonas</taxon>
    </lineage>
</organism>
<reference evidence="4 5" key="1">
    <citation type="submission" date="2019-01" db="EMBL/GenBank/DDBJ databases">
        <authorList>
            <person name="Chen W.-M."/>
        </authorList>
    </citation>
    <scope>NUCLEOTIDE SEQUENCE [LARGE SCALE GENOMIC DNA]</scope>
    <source>
        <strain evidence="4 5">HPM-16</strain>
    </source>
</reference>
<dbReference type="Gene3D" id="1.10.8.60">
    <property type="match status" value="1"/>
</dbReference>
<evidence type="ECO:0000259" key="3">
    <source>
        <dbReference type="PROSITE" id="PS50045"/>
    </source>
</evidence>
<dbReference type="CDD" id="cd00009">
    <property type="entry name" value="AAA"/>
    <property type="match status" value="1"/>
</dbReference>
<keyword evidence="2" id="KW-0067">ATP-binding</keyword>
<keyword evidence="5" id="KW-1185">Reference proteome</keyword>
<gene>
    <name evidence="4" type="ORF">EOE65_07870</name>
</gene>
<accession>A0A437Q8L5</accession>
<dbReference type="InterPro" id="IPR027417">
    <property type="entry name" value="P-loop_NTPase"/>
</dbReference>
<proteinExistence type="predicted"/>
<dbReference type="PROSITE" id="PS50045">
    <property type="entry name" value="SIGMA54_INTERACT_4"/>
    <property type="match status" value="1"/>
</dbReference>
<dbReference type="InterPro" id="IPR058031">
    <property type="entry name" value="AAA_lid_NorR"/>
</dbReference>
<dbReference type="SUPFAM" id="SSF55785">
    <property type="entry name" value="PYP-like sensor domain (PAS domain)"/>
    <property type="match status" value="1"/>
</dbReference>
<dbReference type="SUPFAM" id="SSF46689">
    <property type="entry name" value="Homeodomain-like"/>
    <property type="match status" value="1"/>
</dbReference>